<dbReference type="EMBL" id="JADIKF010000040">
    <property type="protein sequence ID" value="MBM7131651.1"/>
    <property type="molecule type" value="Genomic_DNA"/>
</dbReference>
<protein>
    <submittedName>
        <fullName evidence="2">Uncharacterized protein</fullName>
    </submittedName>
</protein>
<gene>
    <name evidence="2" type="ORF">ISS99_19180</name>
</gene>
<evidence type="ECO:0000256" key="1">
    <source>
        <dbReference type="SAM" id="SignalP"/>
    </source>
</evidence>
<proteinExistence type="predicted"/>
<dbReference type="Proteomes" id="UP001430193">
    <property type="component" value="Unassembled WGS sequence"/>
</dbReference>
<organism evidence="2 3">
    <name type="scientific">Dyella mobilis</name>
    <dbReference type="NCBI Taxonomy" id="1849582"/>
    <lineage>
        <taxon>Bacteria</taxon>
        <taxon>Pseudomonadati</taxon>
        <taxon>Pseudomonadota</taxon>
        <taxon>Gammaproteobacteria</taxon>
        <taxon>Lysobacterales</taxon>
        <taxon>Rhodanobacteraceae</taxon>
        <taxon>Dyella</taxon>
    </lineage>
</organism>
<sequence length="181" mass="19968">MRKVQGLSIAIFCTLALSTPAFASPPNASDGQAIDKVETVQLAPNTPSYVTWANWIRDEITRDTANYHDYRNGQFVAKAIRPDVDIITLRRAFYTAGANASSSSHTHVLPDDNKPAFLPVAGEPGEHLSIISQTKNTYLSWTYLWNLDADGGRGGWQLTDSAFHECAQLPMQVYGARCENH</sequence>
<feature type="signal peptide" evidence="1">
    <location>
        <begin position="1"/>
        <end position="23"/>
    </location>
</feature>
<reference evidence="2" key="1">
    <citation type="submission" date="2020-10" db="EMBL/GenBank/DDBJ databases">
        <title>Phylogeny of dyella-like bacteria.</title>
        <authorList>
            <person name="Fu J."/>
        </authorList>
    </citation>
    <scope>NUCLEOTIDE SEQUENCE</scope>
    <source>
        <strain evidence="2">DHON07</strain>
    </source>
</reference>
<evidence type="ECO:0000313" key="3">
    <source>
        <dbReference type="Proteomes" id="UP001430193"/>
    </source>
</evidence>
<keyword evidence="1" id="KW-0732">Signal</keyword>
<comment type="caution">
    <text evidence="2">The sequence shown here is derived from an EMBL/GenBank/DDBJ whole genome shotgun (WGS) entry which is preliminary data.</text>
</comment>
<name>A0ABS2KKH3_9GAMM</name>
<feature type="chain" id="PRO_5045954079" evidence="1">
    <location>
        <begin position="24"/>
        <end position="181"/>
    </location>
</feature>
<keyword evidence="3" id="KW-1185">Reference proteome</keyword>
<dbReference type="RefSeq" id="WP_204633208.1">
    <property type="nucleotide sequence ID" value="NZ_BSOC01000001.1"/>
</dbReference>
<evidence type="ECO:0000313" key="2">
    <source>
        <dbReference type="EMBL" id="MBM7131651.1"/>
    </source>
</evidence>
<accession>A0ABS2KKH3</accession>